<dbReference type="Gene3D" id="1.25.40.10">
    <property type="entry name" value="Tetratricopeptide repeat domain"/>
    <property type="match status" value="1"/>
</dbReference>
<dbReference type="OMA" id="MHIVKLA"/>
<feature type="region of interest" description="Disordered" evidence="1">
    <location>
        <begin position="159"/>
        <end position="183"/>
    </location>
</feature>
<proteinExistence type="predicted"/>
<dbReference type="InterPro" id="IPR011990">
    <property type="entry name" value="TPR-like_helical_dom_sf"/>
</dbReference>
<dbReference type="EMBL" id="MNAD01001676">
    <property type="protein sequence ID" value="OJT02319.1"/>
    <property type="molecule type" value="Genomic_DNA"/>
</dbReference>
<dbReference type="OrthoDB" id="185373at2759"/>
<evidence type="ECO:0000256" key="1">
    <source>
        <dbReference type="SAM" id="MobiDB-lite"/>
    </source>
</evidence>
<accession>A0A1M2V3W9</accession>
<keyword evidence="3" id="KW-1185">Reference proteome</keyword>
<dbReference type="STRING" id="154538.A0A1M2V3W9"/>
<dbReference type="Proteomes" id="UP000184267">
    <property type="component" value="Unassembled WGS sequence"/>
</dbReference>
<protein>
    <recommendedName>
        <fullName evidence="4">Pentatricopeptide repeat-containing protein</fullName>
    </recommendedName>
</protein>
<dbReference type="AlphaFoldDB" id="A0A1M2V3W9"/>
<evidence type="ECO:0008006" key="4">
    <source>
        <dbReference type="Google" id="ProtNLM"/>
    </source>
</evidence>
<comment type="caution">
    <text evidence="2">The sequence shown here is derived from an EMBL/GenBank/DDBJ whole genome shotgun (WGS) entry which is preliminary data.</text>
</comment>
<name>A0A1M2V3W9_TRAPU</name>
<sequence length="544" mass="60592">MTRKLADGNSSAAAAVVYNALDRSVLDNPSRFNLYEQSAATFLRYGDVMKAVMLYSRMTREGFIPSVSLRVQMHIVKLAELAVPEDELFDTISEAFSQDVYDETALRDLLRMLVDGLQASPAFIRKVAVSFLESRGPDYTFSADTNIYIIRALQNGGDSEGAKDWSEQPSASPSANPQRSPTASPYTTLLRDLAASQPSFDVYKWTLERMRAENVQPDLPFFNALLAYEASRRNYDVVFAIYRMLMQKRTATVGPSAHTFSTVFRVLHRLSCSHRYRRLNRIRVPADTPSARSVYQDLLTCHLEQVGHKHNRSSRALDSTVLHKALRTLLAQHDYAAAFVAARAFMLFPAAVGAPTLATYHLVLGGILGRIRVQAPVLAARIASSLSPESVWTFRFLGLHQLPVHMRRELTLDLGIVHRVLLIGTDPRLSLDYISAPSYAKPPPRSELEKYGLVEEDGEDVLRRVMRASHPSNFHPHGMPSPVELTELTPAPENLKYGLVPLERILRRAIAASLPVGAEILARGVSEAIVEAKRDMVPKGVSWV</sequence>
<organism evidence="2 3">
    <name type="scientific">Trametes pubescens</name>
    <name type="common">White-rot fungus</name>
    <dbReference type="NCBI Taxonomy" id="154538"/>
    <lineage>
        <taxon>Eukaryota</taxon>
        <taxon>Fungi</taxon>
        <taxon>Dikarya</taxon>
        <taxon>Basidiomycota</taxon>
        <taxon>Agaricomycotina</taxon>
        <taxon>Agaricomycetes</taxon>
        <taxon>Polyporales</taxon>
        <taxon>Polyporaceae</taxon>
        <taxon>Trametes</taxon>
    </lineage>
</organism>
<gene>
    <name evidence="2" type="ORF">TRAPUB_7159</name>
</gene>
<reference evidence="2 3" key="1">
    <citation type="submission" date="2016-10" db="EMBL/GenBank/DDBJ databases">
        <title>Genome sequence of the basidiomycete white-rot fungus Trametes pubescens.</title>
        <authorList>
            <person name="Makela M.R."/>
            <person name="Granchi Z."/>
            <person name="Peng M."/>
            <person name="De Vries R.P."/>
            <person name="Grigoriev I."/>
            <person name="Riley R."/>
            <person name="Hilden K."/>
        </authorList>
    </citation>
    <scope>NUCLEOTIDE SEQUENCE [LARGE SCALE GENOMIC DNA]</scope>
    <source>
        <strain evidence="2 3">FBCC735</strain>
    </source>
</reference>
<feature type="compositionally biased region" description="Polar residues" evidence="1">
    <location>
        <begin position="167"/>
        <end position="183"/>
    </location>
</feature>
<evidence type="ECO:0000313" key="3">
    <source>
        <dbReference type="Proteomes" id="UP000184267"/>
    </source>
</evidence>
<evidence type="ECO:0000313" key="2">
    <source>
        <dbReference type="EMBL" id="OJT02319.1"/>
    </source>
</evidence>